<protein>
    <submittedName>
        <fullName evidence="2">Uncharacterized protein</fullName>
    </submittedName>
</protein>
<comment type="caution">
    <text evidence="2">The sequence shown here is derived from an EMBL/GenBank/DDBJ whole genome shotgun (WGS) entry which is preliminary data.</text>
</comment>
<dbReference type="EMBL" id="JAIWYP010000005">
    <property type="protein sequence ID" value="KAH3816854.1"/>
    <property type="molecule type" value="Genomic_DNA"/>
</dbReference>
<reference evidence="2" key="1">
    <citation type="journal article" date="2019" name="bioRxiv">
        <title>The Genome of the Zebra Mussel, Dreissena polymorpha: A Resource for Invasive Species Research.</title>
        <authorList>
            <person name="McCartney M.A."/>
            <person name="Auch B."/>
            <person name="Kono T."/>
            <person name="Mallez S."/>
            <person name="Zhang Y."/>
            <person name="Obille A."/>
            <person name="Becker A."/>
            <person name="Abrahante J.E."/>
            <person name="Garbe J."/>
            <person name="Badalamenti J.P."/>
            <person name="Herman A."/>
            <person name="Mangelson H."/>
            <person name="Liachko I."/>
            <person name="Sullivan S."/>
            <person name="Sone E.D."/>
            <person name="Koren S."/>
            <person name="Silverstein K.A.T."/>
            <person name="Beckman K.B."/>
            <person name="Gohl D.M."/>
        </authorList>
    </citation>
    <scope>NUCLEOTIDE SEQUENCE</scope>
    <source>
        <strain evidence="2">Duluth1</strain>
        <tissue evidence="2">Whole animal</tissue>
    </source>
</reference>
<name>A0A9D4GK29_DREPO</name>
<keyword evidence="3" id="KW-1185">Reference proteome</keyword>
<reference evidence="2" key="2">
    <citation type="submission" date="2020-11" db="EMBL/GenBank/DDBJ databases">
        <authorList>
            <person name="McCartney M.A."/>
            <person name="Auch B."/>
            <person name="Kono T."/>
            <person name="Mallez S."/>
            <person name="Becker A."/>
            <person name="Gohl D.M."/>
            <person name="Silverstein K.A.T."/>
            <person name="Koren S."/>
            <person name="Bechman K.B."/>
            <person name="Herman A."/>
            <person name="Abrahante J.E."/>
            <person name="Garbe J."/>
        </authorList>
    </citation>
    <scope>NUCLEOTIDE SEQUENCE</scope>
    <source>
        <strain evidence="2">Duluth1</strain>
        <tissue evidence="2">Whole animal</tissue>
    </source>
</reference>
<keyword evidence="1" id="KW-1133">Transmembrane helix</keyword>
<dbReference type="Proteomes" id="UP000828390">
    <property type="component" value="Unassembled WGS sequence"/>
</dbReference>
<feature type="transmembrane region" description="Helical" evidence="1">
    <location>
        <begin position="81"/>
        <end position="102"/>
    </location>
</feature>
<evidence type="ECO:0000313" key="3">
    <source>
        <dbReference type="Proteomes" id="UP000828390"/>
    </source>
</evidence>
<gene>
    <name evidence="2" type="ORF">DPMN_118377</name>
</gene>
<accession>A0A9D4GK29</accession>
<proteinExistence type="predicted"/>
<sequence length="132" mass="14712">MYDYLRSERGDDESEGHPNELTVSSFSEMLLISHTRSNGGGHDGHVDMCHVDIVIKSDQPCPRERIVSADIERVHSIKGKLLLGVVMLVLVLMLVFVIVCLINGKTMFMHQQEQNPSMQGSEINGTNITGYL</sequence>
<keyword evidence="1" id="KW-0472">Membrane</keyword>
<evidence type="ECO:0000313" key="2">
    <source>
        <dbReference type="EMBL" id="KAH3816854.1"/>
    </source>
</evidence>
<evidence type="ECO:0000256" key="1">
    <source>
        <dbReference type="SAM" id="Phobius"/>
    </source>
</evidence>
<dbReference type="AlphaFoldDB" id="A0A9D4GK29"/>
<organism evidence="2 3">
    <name type="scientific">Dreissena polymorpha</name>
    <name type="common">Zebra mussel</name>
    <name type="synonym">Mytilus polymorpha</name>
    <dbReference type="NCBI Taxonomy" id="45954"/>
    <lineage>
        <taxon>Eukaryota</taxon>
        <taxon>Metazoa</taxon>
        <taxon>Spiralia</taxon>
        <taxon>Lophotrochozoa</taxon>
        <taxon>Mollusca</taxon>
        <taxon>Bivalvia</taxon>
        <taxon>Autobranchia</taxon>
        <taxon>Heteroconchia</taxon>
        <taxon>Euheterodonta</taxon>
        <taxon>Imparidentia</taxon>
        <taxon>Neoheterodontei</taxon>
        <taxon>Myida</taxon>
        <taxon>Dreissenoidea</taxon>
        <taxon>Dreissenidae</taxon>
        <taxon>Dreissena</taxon>
    </lineage>
</organism>
<keyword evidence="1" id="KW-0812">Transmembrane</keyword>